<sequence length="362" mass="38038">MSIMLPSEVDWVLDLLGFEWPNLDEDKMIEAAEAWRSFAQDCHQAMNQGNSAAGTVRGSNSGDAIDGFGKAWDRFTKNGLIEFGYLEALAGAAEILAALLDVCAVIVVALKIYVIAQLIDLAIEFAIAQASAPVTFGASEAALAGRVVMIRMLVKRALKEAAEKITAKVTESLAKREVASVREILVKIGKETAKSVGKEAYNQGKAIYQGKQDGVNWTDMGVAAVNPALKPIAGTITKDDKGEYGFKADGAGKVAMGMYHQAEGVGKIAEGDLSGGARQIWDGGLEQIGGAKTVYETGTKEKKEEGEGEPESGESHSNSGGHHSTSGGSGHDRSTPPRPTPPPAPTTASGQAESDRARSTFG</sequence>
<evidence type="ECO:0000256" key="1">
    <source>
        <dbReference type="SAM" id="MobiDB-lite"/>
    </source>
</evidence>
<evidence type="ECO:0000313" key="3">
    <source>
        <dbReference type="EMBL" id="GGV00009.1"/>
    </source>
</evidence>
<organism evidence="3 4">
    <name type="scientific">Streptomyces albospinus</name>
    <dbReference type="NCBI Taxonomy" id="285515"/>
    <lineage>
        <taxon>Bacteria</taxon>
        <taxon>Bacillati</taxon>
        <taxon>Actinomycetota</taxon>
        <taxon>Actinomycetes</taxon>
        <taxon>Kitasatosporales</taxon>
        <taxon>Streptomycetaceae</taxon>
        <taxon>Streptomyces</taxon>
    </lineage>
</organism>
<reference evidence="4" key="1">
    <citation type="journal article" date="2019" name="Int. J. Syst. Evol. Microbiol.">
        <title>The Global Catalogue of Microorganisms (GCM) 10K type strain sequencing project: providing services to taxonomists for standard genome sequencing and annotation.</title>
        <authorList>
            <consortium name="The Broad Institute Genomics Platform"/>
            <consortium name="The Broad Institute Genome Sequencing Center for Infectious Disease"/>
            <person name="Wu L."/>
            <person name="Ma J."/>
        </authorList>
    </citation>
    <scope>NUCLEOTIDE SEQUENCE [LARGE SCALE GENOMIC DNA]</scope>
    <source>
        <strain evidence="4">JCM 3399</strain>
    </source>
</reference>
<evidence type="ECO:0000259" key="2">
    <source>
        <dbReference type="Pfam" id="PF25547"/>
    </source>
</evidence>
<feature type="compositionally biased region" description="Low complexity" evidence="1">
    <location>
        <begin position="315"/>
        <end position="326"/>
    </location>
</feature>
<name>A0ABQ2VMP9_9ACTN</name>
<dbReference type="Proteomes" id="UP000654471">
    <property type="component" value="Unassembled WGS sequence"/>
</dbReference>
<dbReference type="EMBL" id="BMRP01000065">
    <property type="protein sequence ID" value="GGV00009.1"/>
    <property type="molecule type" value="Genomic_DNA"/>
</dbReference>
<keyword evidence="4" id="KW-1185">Reference proteome</keyword>
<feature type="domain" description="Outer membrane channel protein CpnT-like N-terminal" evidence="2">
    <location>
        <begin position="10"/>
        <end position="148"/>
    </location>
</feature>
<feature type="compositionally biased region" description="Basic and acidic residues" evidence="1">
    <location>
        <begin position="353"/>
        <end position="362"/>
    </location>
</feature>
<evidence type="ECO:0000313" key="4">
    <source>
        <dbReference type="Proteomes" id="UP000654471"/>
    </source>
</evidence>
<dbReference type="RefSeq" id="WP_189308242.1">
    <property type="nucleotide sequence ID" value="NZ_BMRP01000065.1"/>
</dbReference>
<dbReference type="Pfam" id="PF25547">
    <property type="entry name" value="WXG100_2"/>
    <property type="match status" value="1"/>
</dbReference>
<protein>
    <recommendedName>
        <fullName evidence="2">Outer membrane channel protein CpnT-like N-terminal domain-containing protein</fullName>
    </recommendedName>
</protein>
<feature type="region of interest" description="Disordered" evidence="1">
    <location>
        <begin position="291"/>
        <end position="362"/>
    </location>
</feature>
<accession>A0ABQ2VMP9</accession>
<feature type="compositionally biased region" description="Pro residues" evidence="1">
    <location>
        <begin position="336"/>
        <end position="345"/>
    </location>
</feature>
<proteinExistence type="predicted"/>
<dbReference type="InterPro" id="IPR057746">
    <property type="entry name" value="CpnT-like_N"/>
</dbReference>
<gene>
    <name evidence="3" type="ORF">GCM10010211_79210</name>
</gene>
<comment type="caution">
    <text evidence="3">The sequence shown here is derived from an EMBL/GenBank/DDBJ whole genome shotgun (WGS) entry which is preliminary data.</text>
</comment>